<evidence type="ECO:0000256" key="1">
    <source>
        <dbReference type="ARBA" id="ARBA00022734"/>
    </source>
</evidence>
<feature type="signal peptide" evidence="3">
    <location>
        <begin position="1"/>
        <end position="21"/>
    </location>
</feature>
<dbReference type="GO" id="GO:0030246">
    <property type="term" value="F:carbohydrate binding"/>
    <property type="evidence" value="ECO:0007669"/>
    <property type="project" value="UniProtKB-KW"/>
</dbReference>
<keyword evidence="2" id="KW-1015">Disulfide bond</keyword>
<dbReference type="SUPFAM" id="SSF56436">
    <property type="entry name" value="C-type lectin-like"/>
    <property type="match status" value="1"/>
</dbReference>
<dbReference type="EMBL" id="JADWDJ010000020">
    <property type="protein sequence ID" value="KAG5265055.1"/>
    <property type="molecule type" value="Genomic_DNA"/>
</dbReference>
<dbReference type="InterPro" id="IPR051663">
    <property type="entry name" value="CLec_Tetranectin-domain"/>
</dbReference>
<evidence type="ECO:0000256" key="3">
    <source>
        <dbReference type="SAM" id="SignalP"/>
    </source>
</evidence>
<organism evidence="5 6">
    <name type="scientific">Alosa alosa</name>
    <name type="common">allis shad</name>
    <dbReference type="NCBI Taxonomy" id="278164"/>
    <lineage>
        <taxon>Eukaryota</taxon>
        <taxon>Metazoa</taxon>
        <taxon>Chordata</taxon>
        <taxon>Craniata</taxon>
        <taxon>Vertebrata</taxon>
        <taxon>Euteleostomi</taxon>
        <taxon>Actinopterygii</taxon>
        <taxon>Neopterygii</taxon>
        <taxon>Teleostei</taxon>
        <taxon>Clupei</taxon>
        <taxon>Clupeiformes</taxon>
        <taxon>Clupeoidei</taxon>
        <taxon>Clupeidae</taxon>
        <taxon>Alosa</taxon>
    </lineage>
</organism>
<sequence length="194" mass="21924">MDLRGACLLLGVLLLSHFSSQQMMSKKKLVKKETPKDGAIEELRKQIDDILKEVNLLKEQQALQTVCLKGTKIQGKCYLADPMKKRYHAASEDCIAKGGTISTPLSLDENDKLYDYMRQTIGSDEEIWLGINDMLTEGVWVDQTGSTLRYKNWDTSFKGDRTMNCAVLSGSMSGKWLDENCREERASVCEFNIV</sequence>
<dbReference type="InterPro" id="IPR001304">
    <property type="entry name" value="C-type_lectin-like"/>
</dbReference>
<dbReference type="GO" id="GO:0030282">
    <property type="term" value="P:bone mineralization"/>
    <property type="evidence" value="ECO:0007669"/>
    <property type="project" value="TreeGrafter"/>
</dbReference>
<proteinExistence type="predicted"/>
<protein>
    <recommendedName>
        <fullName evidence="4">C-type lectin domain-containing protein</fullName>
    </recommendedName>
</protein>
<dbReference type="Proteomes" id="UP000823561">
    <property type="component" value="Chromosome 20"/>
</dbReference>
<dbReference type="PANTHER" id="PTHR22799:SF3">
    <property type="entry name" value="TETRANECTIN"/>
    <property type="match status" value="1"/>
</dbReference>
<keyword evidence="3" id="KW-0732">Signal</keyword>
<dbReference type="PANTHER" id="PTHR22799">
    <property type="entry name" value="TETRANECTIN-RELATED"/>
    <property type="match status" value="1"/>
</dbReference>
<dbReference type="SUPFAM" id="SSF57944">
    <property type="entry name" value="Triple coiled coil domain of C-type lectins"/>
    <property type="match status" value="1"/>
</dbReference>
<keyword evidence="1" id="KW-0430">Lectin</keyword>
<dbReference type="AlphaFoldDB" id="A0AAV6FV40"/>
<evidence type="ECO:0000313" key="6">
    <source>
        <dbReference type="Proteomes" id="UP000823561"/>
    </source>
</evidence>
<reference evidence="5" key="1">
    <citation type="submission" date="2020-10" db="EMBL/GenBank/DDBJ databases">
        <title>Chromosome-scale genome assembly of the Allis shad, Alosa alosa.</title>
        <authorList>
            <person name="Margot Z."/>
            <person name="Christophe K."/>
            <person name="Cabau C."/>
            <person name="Louis A."/>
            <person name="Berthelot C."/>
            <person name="Parey E."/>
            <person name="Roest Crollius H."/>
            <person name="Montfort J."/>
            <person name="Robinson-Rechavi M."/>
            <person name="Bucao C."/>
            <person name="Bouchez O."/>
            <person name="Gislard M."/>
            <person name="Lluch J."/>
            <person name="Milhes M."/>
            <person name="Lampietro C."/>
            <person name="Lopez Roques C."/>
            <person name="Donnadieu C."/>
            <person name="Braasch I."/>
            <person name="Desvignes T."/>
            <person name="Postlethwait J."/>
            <person name="Bobe J."/>
            <person name="Guiguen Y."/>
        </authorList>
    </citation>
    <scope>NUCLEOTIDE SEQUENCE</scope>
    <source>
        <strain evidence="5">M-15738</strain>
        <tissue evidence="5">Blood</tissue>
    </source>
</reference>
<dbReference type="InterPro" id="IPR016186">
    <property type="entry name" value="C-type_lectin-like/link_sf"/>
</dbReference>
<dbReference type="InterPro" id="IPR018378">
    <property type="entry name" value="C-type_lectin_CS"/>
</dbReference>
<feature type="domain" description="C-type lectin" evidence="4">
    <location>
        <begin position="73"/>
        <end position="190"/>
    </location>
</feature>
<dbReference type="PROSITE" id="PS50041">
    <property type="entry name" value="C_TYPE_LECTIN_2"/>
    <property type="match status" value="1"/>
</dbReference>
<evidence type="ECO:0000256" key="2">
    <source>
        <dbReference type="ARBA" id="ARBA00023157"/>
    </source>
</evidence>
<dbReference type="Pfam" id="PF00059">
    <property type="entry name" value="Lectin_C"/>
    <property type="match status" value="1"/>
</dbReference>
<dbReference type="SMART" id="SM00034">
    <property type="entry name" value="CLECT"/>
    <property type="match status" value="1"/>
</dbReference>
<dbReference type="GO" id="GO:0005615">
    <property type="term" value="C:extracellular space"/>
    <property type="evidence" value="ECO:0007669"/>
    <property type="project" value="TreeGrafter"/>
</dbReference>
<comment type="caution">
    <text evidence="5">The sequence shown here is derived from an EMBL/GenBank/DDBJ whole genome shotgun (WGS) entry which is preliminary data.</text>
</comment>
<feature type="chain" id="PRO_5043798133" description="C-type lectin domain-containing protein" evidence="3">
    <location>
        <begin position="22"/>
        <end position="194"/>
    </location>
</feature>
<gene>
    <name evidence="5" type="ORF">AALO_G00260940</name>
</gene>
<dbReference type="PROSITE" id="PS00615">
    <property type="entry name" value="C_TYPE_LECTIN_1"/>
    <property type="match status" value="1"/>
</dbReference>
<dbReference type="Gene3D" id="3.10.100.10">
    <property type="entry name" value="Mannose-Binding Protein A, subunit A"/>
    <property type="match status" value="1"/>
</dbReference>
<name>A0AAV6FV40_9TELE</name>
<keyword evidence="6" id="KW-1185">Reference proteome</keyword>
<dbReference type="InterPro" id="IPR016187">
    <property type="entry name" value="CTDL_fold"/>
</dbReference>
<evidence type="ECO:0000313" key="5">
    <source>
        <dbReference type="EMBL" id="KAG5265055.1"/>
    </source>
</evidence>
<evidence type="ECO:0000259" key="4">
    <source>
        <dbReference type="PROSITE" id="PS50041"/>
    </source>
</evidence>
<accession>A0AAV6FV40</accession>
<dbReference type="FunFam" id="3.10.100.10:FF:000010">
    <property type="entry name" value="C-type lectin domain family 3 member A"/>
    <property type="match status" value="1"/>
</dbReference>